<evidence type="ECO:0000313" key="2">
    <source>
        <dbReference type="EMBL" id="ENN80989.1"/>
    </source>
</evidence>
<dbReference type="AlphaFoldDB" id="N6TKM0"/>
<dbReference type="Gene3D" id="3.40.570.10">
    <property type="entry name" value="Extracellular Endonuclease, subunit A"/>
    <property type="match status" value="1"/>
</dbReference>
<dbReference type="HOGENOM" id="CLU_2707334_0_0_1"/>
<dbReference type="Pfam" id="PF01223">
    <property type="entry name" value="Endonuclease_NS"/>
    <property type="match status" value="1"/>
</dbReference>
<accession>N6TKM0</accession>
<dbReference type="InterPro" id="IPR044929">
    <property type="entry name" value="DNA/RNA_non-sp_Endonuclease_sf"/>
</dbReference>
<dbReference type="OrthoDB" id="5418055at2759"/>
<dbReference type="GO" id="GO:0046872">
    <property type="term" value="F:metal ion binding"/>
    <property type="evidence" value="ECO:0007669"/>
    <property type="project" value="InterPro"/>
</dbReference>
<name>N6TKM0_DENPD</name>
<gene>
    <name evidence="2" type="ORF">YQE_02599</name>
</gene>
<feature type="non-terminal residue" evidence="2">
    <location>
        <position position="1"/>
    </location>
</feature>
<proteinExistence type="predicted"/>
<dbReference type="SUPFAM" id="SSF54060">
    <property type="entry name" value="His-Me finger endonucleases"/>
    <property type="match status" value="1"/>
</dbReference>
<dbReference type="GO" id="GO:0016787">
    <property type="term" value="F:hydrolase activity"/>
    <property type="evidence" value="ECO:0007669"/>
    <property type="project" value="InterPro"/>
</dbReference>
<dbReference type="InterPro" id="IPR001604">
    <property type="entry name" value="Endo_G_ENPP1-like_dom"/>
</dbReference>
<dbReference type="InterPro" id="IPR044925">
    <property type="entry name" value="His-Me_finger_sf"/>
</dbReference>
<dbReference type="EMBL" id="KB740239">
    <property type="protein sequence ID" value="ENN80989.1"/>
    <property type="molecule type" value="Genomic_DNA"/>
</dbReference>
<protein>
    <recommendedName>
        <fullName evidence="1">DNA/RNA non-specific endonuclease/pyrophosphatase/phosphodiesterase domain-containing protein</fullName>
    </recommendedName>
</protein>
<sequence length="73" mass="8160">MYVKYEVVGSQHVAVPTHFYKMVVGENQDGSLEMECYVMENTAFLAAYIKMQILLRSAHAPTFITDDKLATGG</sequence>
<reference evidence="2" key="1">
    <citation type="journal article" date="2013" name="Genome Biol.">
        <title>Draft genome of the mountain pine beetle, Dendroctonus ponderosae Hopkins, a major forest pest.</title>
        <authorList>
            <person name="Keeling C.I."/>
            <person name="Yuen M.M."/>
            <person name="Liao N.Y."/>
            <person name="Docking T.R."/>
            <person name="Chan S.K."/>
            <person name="Taylor G.A."/>
            <person name="Palmquist D.L."/>
            <person name="Jackman S.D."/>
            <person name="Nguyen A."/>
            <person name="Li M."/>
            <person name="Henderson H."/>
            <person name="Janes J.K."/>
            <person name="Zhao Y."/>
            <person name="Pandoh P."/>
            <person name="Moore R."/>
            <person name="Sperling F.A."/>
            <person name="Huber D.P."/>
            <person name="Birol I."/>
            <person name="Jones S.J."/>
            <person name="Bohlmann J."/>
        </authorList>
    </citation>
    <scope>NUCLEOTIDE SEQUENCE</scope>
</reference>
<organism evidence="2">
    <name type="scientific">Dendroctonus ponderosae</name>
    <name type="common">Mountain pine beetle</name>
    <dbReference type="NCBI Taxonomy" id="77166"/>
    <lineage>
        <taxon>Eukaryota</taxon>
        <taxon>Metazoa</taxon>
        <taxon>Ecdysozoa</taxon>
        <taxon>Arthropoda</taxon>
        <taxon>Hexapoda</taxon>
        <taxon>Insecta</taxon>
        <taxon>Pterygota</taxon>
        <taxon>Neoptera</taxon>
        <taxon>Endopterygota</taxon>
        <taxon>Coleoptera</taxon>
        <taxon>Polyphaga</taxon>
        <taxon>Cucujiformia</taxon>
        <taxon>Curculionidae</taxon>
        <taxon>Scolytinae</taxon>
        <taxon>Dendroctonus</taxon>
    </lineage>
</organism>
<evidence type="ECO:0000259" key="1">
    <source>
        <dbReference type="Pfam" id="PF01223"/>
    </source>
</evidence>
<feature type="domain" description="DNA/RNA non-specific endonuclease/pyrophosphatase/phosphodiesterase" evidence="1">
    <location>
        <begin position="7"/>
        <end position="44"/>
    </location>
</feature>
<dbReference type="GO" id="GO:0003676">
    <property type="term" value="F:nucleic acid binding"/>
    <property type="evidence" value="ECO:0007669"/>
    <property type="project" value="InterPro"/>
</dbReference>